<feature type="signal peptide" evidence="1">
    <location>
        <begin position="1"/>
        <end position="19"/>
    </location>
</feature>
<keyword evidence="1" id="KW-0732">Signal</keyword>
<protein>
    <recommendedName>
        <fullName evidence="4">Lipocalin-like domain-containing protein</fullName>
    </recommendedName>
</protein>
<gene>
    <name evidence="2" type="ORF">J7I42_29100</name>
</gene>
<evidence type="ECO:0000313" key="2">
    <source>
        <dbReference type="EMBL" id="MBO9204381.1"/>
    </source>
</evidence>
<dbReference type="RefSeq" id="WP_209142912.1">
    <property type="nucleotide sequence ID" value="NZ_JAGHKO010000013.1"/>
</dbReference>
<keyword evidence="3" id="KW-1185">Reference proteome</keyword>
<dbReference type="Proteomes" id="UP000677244">
    <property type="component" value="Unassembled WGS sequence"/>
</dbReference>
<dbReference type="EMBL" id="JAGHKO010000013">
    <property type="protein sequence ID" value="MBO9204381.1"/>
    <property type="molecule type" value="Genomic_DNA"/>
</dbReference>
<name>A0ABS3Z2I5_9BACT</name>
<sequence>MNRITLSIALLLVNTALLAQTDFSGKWQLKEKQHILGPEYANAVAKLLSVDQRSDSLIIESSSVGENGQDVVTRSAIALNGKQSINTSAASNRKLIRSLQWSNDKKTLTITTAFYMPGNDSEVDFTRVEVWTLENGQLKVDKKSIETRSETWEVKAVFEK</sequence>
<accession>A0ABS3Z2I5</accession>
<reference evidence="2 3" key="1">
    <citation type="submission" date="2021-03" db="EMBL/GenBank/DDBJ databases">
        <title>Assistant Professor.</title>
        <authorList>
            <person name="Huq M.A."/>
        </authorList>
    </citation>
    <scope>NUCLEOTIDE SEQUENCE [LARGE SCALE GENOMIC DNA]</scope>
    <source>
        <strain evidence="2 3">MAH-29</strain>
    </source>
</reference>
<comment type="caution">
    <text evidence="2">The sequence shown here is derived from an EMBL/GenBank/DDBJ whole genome shotgun (WGS) entry which is preliminary data.</text>
</comment>
<evidence type="ECO:0008006" key="4">
    <source>
        <dbReference type="Google" id="ProtNLM"/>
    </source>
</evidence>
<evidence type="ECO:0000256" key="1">
    <source>
        <dbReference type="SAM" id="SignalP"/>
    </source>
</evidence>
<organism evidence="2 3">
    <name type="scientific">Niastella soli</name>
    <dbReference type="NCBI Taxonomy" id="2821487"/>
    <lineage>
        <taxon>Bacteria</taxon>
        <taxon>Pseudomonadati</taxon>
        <taxon>Bacteroidota</taxon>
        <taxon>Chitinophagia</taxon>
        <taxon>Chitinophagales</taxon>
        <taxon>Chitinophagaceae</taxon>
        <taxon>Niastella</taxon>
    </lineage>
</organism>
<evidence type="ECO:0000313" key="3">
    <source>
        <dbReference type="Proteomes" id="UP000677244"/>
    </source>
</evidence>
<feature type="chain" id="PRO_5047526552" description="Lipocalin-like domain-containing protein" evidence="1">
    <location>
        <begin position="20"/>
        <end position="160"/>
    </location>
</feature>
<proteinExistence type="predicted"/>